<dbReference type="OrthoDB" id="5106638at2759"/>
<protein>
    <submittedName>
        <fullName evidence="7">Uncharacterized protein</fullName>
    </submittedName>
</protein>
<dbReference type="GO" id="GO:0140662">
    <property type="term" value="F:ATP-dependent protein folding chaperone"/>
    <property type="evidence" value="ECO:0007669"/>
    <property type="project" value="InterPro"/>
</dbReference>
<organism evidence="7 8">
    <name type="scientific">Fusarium oxysporum f. sp. lycopersici (strain 4287 / CBS 123668 / FGSC 9935 / NRRL 34936)</name>
    <name type="common">Fusarium vascular wilt of tomato</name>
    <dbReference type="NCBI Taxonomy" id="426428"/>
    <lineage>
        <taxon>Eukaryota</taxon>
        <taxon>Fungi</taxon>
        <taxon>Dikarya</taxon>
        <taxon>Ascomycota</taxon>
        <taxon>Pezizomycotina</taxon>
        <taxon>Sordariomycetes</taxon>
        <taxon>Hypocreomycetidae</taxon>
        <taxon>Hypocreales</taxon>
        <taxon>Nectriaceae</taxon>
        <taxon>Fusarium</taxon>
        <taxon>Fusarium oxysporum species complex</taxon>
    </lineage>
</organism>
<dbReference type="EMBL" id="DS231713">
    <property type="protein sequence ID" value="KNB13844.1"/>
    <property type="molecule type" value="Genomic_DNA"/>
</dbReference>
<feature type="compositionally biased region" description="Basic and acidic residues" evidence="5">
    <location>
        <begin position="555"/>
        <end position="569"/>
    </location>
</feature>
<dbReference type="Gene3D" id="2.60.34.10">
    <property type="entry name" value="Substrate Binding Domain Of DNAk, Chain A, domain 1"/>
    <property type="match status" value="1"/>
</dbReference>
<dbReference type="RefSeq" id="XP_018251889.1">
    <property type="nucleotide sequence ID" value="XM_018392301.1"/>
</dbReference>
<dbReference type="GO" id="GO:0005524">
    <property type="term" value="F:ATP binding"/>
    <property type="evidence" value="ECO:0007669"/>
    <property type="project" value="UniProtKB-KW"/>
</dbReference>
<feature type="region of interest" description="Disordered" evidence="5">
    <location>
        <begin position="483"/>
        <end position="569"/>
    </location>
</feature>
<keyword evidence="3 4" id="KW-0067">ATP-binding</keyword>
<evidence type="ECO:0000256" key="4">
    <source>
        <dbReference type="RuleBase" id="RU003322"/>
    </source>
</evidence>
<dbReference type="Gene3D" id="3.30.420.40">
    <property type="match status" value="2"/>
</dbReference>
<dbReference type="FunFam" id="3.30.420.40:FF:000028">
    <property type="entry name" value="heat shock 70 kDa protein-like"/>
    <property type="match status" value="1"/>
</dbReference>
<dbReference type="EMBL" id="DS231716">
    <property type="protein sequence ID" value="KNB15516.1"/>
    <property type="molecule type" value="Genomic_DNA"/>
</dbReference>
<comment type="similarity">
    <text evidence="1 4">Belongs to the heat shock protein 70 family.</text>
</comment>
<dbReference type="Pfam" id="PF00012">
    <property type="entry name" value="HSP70"/>
    <property type="match status" value="1"/>
</dbReference>
<reference evidence="7" key="2">
    <citation type="journal article" date="2010" name="Nature">
        <title>Comparative genomics reveals mobile pathogenicity chromosomes in Fusarium.</title>
        <authorList>
            <person name="Ma L.J."/>
            <person name="van der Does H.C."/>
            <person name="Borkovich K.A."/>
            <person name="Coleman J.J."/>
            <person name="Daboussi M.J."/>
            <person name="Di Pietro A."/>
            <person name="Dufresne M."/>
            <person name="Freitag M."/>
            <person name="Grabherr M."/>
            <person name="Henrissat B."/>
            <person name="Houterman P.M."/>
            <person name="Kang S."/>
            <person name="Shim W.B."/>
            <person name="Woloshuk C."/>
            <person name="Xie X."/>
            <person name="Xu J.R."/>
            <person name="Antoniw J."/>
            <person name="Baker S.E."/>
            <person name="Bluhm B.H."/>
            <person name="Breakspear A."/>
            <person name="Brown D.W."/>
            <person name="Butchko R.A."/>
            <person name="Chapman S."/>
            <person name="Coulson R."/>
            <person name="Coutinho P.M."/>
            <person name="Danchin E.G."/>
            <person name="Diener A."/>
            <person name="Gale L.R."/>
            <person name="Gardiner D.M."/>
            <person name="Goff S."/>
            <person name="Hammond-Kosack K.E."/>
            <person name="Hilburn K."/>
            <person name="Hua-Van A."/>
            <person name="Jonkers W."/>
            <person name="Kazan K."/>
            <person name="Kodira C.D."/>
            <person name="Koehrsen M."/>
            <person name="Kumar L."/>
            <person name="Lee Y.H."/>
            <person name="Li L."/>
            <person name="Manners J.M."/>
            <person name="Miranda-Saavedra D."/>
            <person name="Mukherjee M."/>
            <person name="Park G."/>
            <person name="Park J."/>
            <person name="Park S.Y."/>
            <person name="Proctor R.H."/>
            <person name="Regev A."/>
            <person name="Ruiz-Roldan M.C."/>
            <person name="Sain D."/>
            <person name="Sakthikumar S."/>
            <person name="Sykes S."/>
            <person name="Schwartz D.C."/>
            <person name="Turgeon B.G."/>
            <person name="Wapinski I."/>
            <person name="Yoder O."/>
            <person name="Young S."/>
            <person name="Zeng Q."/>
            <person name="Zhou S."/>
            <person name="Galagan J."/>
            <person name="Cuomo C.A."/>
            <person name="Kistler H.C."/>
            <person name="Rep M."/>
        </authorList>
    </citation>
    <scope>NUCLEOTIDE SEQUENCE [LARGE SCALE GENOMIC DNA]</scope>
    <source>
        <strain evidence="7">4287</strain>
    </source>
</reference>
<gene>
    <name evidence="6" type="ORF">FOXG_12504</name>
    <name evidence="7" type="ORF">FOXG_14035</name>
</gene>
<dbReference type="SUPFAM" id="SSF100920">
    <property type="entry name" value="Heat shock protein 70kD (HSP70), peptide-binding domain"/>
    <property type="match status" value="1"/>
</dbReference>
<evidence type="ECO:0000256" key="2">
    <source>
        <dbReference type="ARBA" id="ARBA00022741"/>
    </source>
</evidence>
<evidence type="ECO:0000256" key="3">
    <source>
        <dbReference type="ARBA" id="ARBA00022840"/>
    </source>
</evidence>
<dbReference type="SUPFAM" id="SSF53067">
    <property type="entry name" value="Actin-like ATPase domain"/>
    <property type="match status" value="2"/>
</dbReference>
<proteinExistence type="inferred from homology"/>
<dbReference type="InterPro" id="IPR043129">
    <property type="entry name" value="ATPase_NBD"/>
</dbReference>
<dbReference type="Proteomes" id="UP000009097">
    <property type="component" value="Unassembled WGS sequence"/>
</dbReference>
<reference evidence="7" key="1">
    <citation type="submission" date="2007-04" db="EMBL/GenBank/DDBJ databases">
        <authorList>
            <consortium name="The Broad Institute Genome Sequencing Platform"/>
            <person name="Birren B."/>
            <person name="Lander E."/>
            <person name="Galagan J."/>
            <person name="Nusbaum C."/>
            <person name="Devon K."/>
            <person name="Ma L.-J."/>
            <person name="Jaffe D."/>
            <person name="Butler J."/>
            <person name="Alvarez P."/>
            <person name="Gnerre S."/>
            <person name="Grabherr M."/>
            <person name="Kleber M."/>
            <person name="Mauceli E."/>
            <person name="Brockman W."/>
            <person name="MacCallum I.A."/>
            <person name="Young S."/>
            <person name="LaButti K."/>
            <person name="DeCaprio D."/>
            <person name="Crawford M."/>
            <person name="Koehrsen M."/>
            <person name="Engels R."/>
            <person name="Montgomery P."/>
            <person name="Pearson M."/>
            <person name="Howarth C."/>
            <person name="Larson L."/>
            <person name="White J."/>
            <person name="O'Leary S."/>
            <person name="Kodira C."/>
            <person name="Zeng Q."/>
            <person name="Yandava C."/>
            <person name="Alvarado L."/>
            <person name="Kistler C."/>
            <person name="Shim W.-B."/>
            <person name="Kang S."/>
            <person name="Woloshuk C."/>
        </authorList>
    </citation>
    <scope>NUCLEOTIDE SEQUENCE</scope>
    <source>
        <strain evidence="7">4287</strain>
    </source>
</reference>
<dbReference type="GeneID" id="28953835"/>
<dbReference type="KEGG" id="fox:FOXG_12504"/>
<dbReference type="InterPro" id="IPR029047">
    <property type="entry name" value="HSP70_peptide-bd_sf"/>
</dbReference>
<evidence type="ECO:0000313" key="7">
    <source>
        <dbReference type="EMBL" id="KNB15516.1"/>
    </source>
</evidence>
<dbReference type="PANTHER" id="PTHR19375">
    <property type="entry name" value="HEAT SHOCK PROTEIN 70KDA"/>
    <property type="match status" value="1"/>
</dbReference>
<dbReference type="GeneID" id="28955243"/>
<name>A0A0J9VXL9_FUSO4</name>
<dbReference type="Gene3D" id="3.90.640.10">
    <property type="entry name" value="Actin, Chain A, domain 4"/>
    <property type="match status" value="1"/>
</dbReference>
<dbReference type="KEGG" id="fox:FOXG_14035"/>
<keyword evidence="2 4" id="KW-0547">Nucleotide-binding</keyword>
<dbReference type="PRINTS" id="PR00301">
    <property type="entry name" value="HEATSHOCK70"/>
</dbReference>
<dbReference type="InterPro" id="IPR013126">
    <property type="entry name" value="Hsp_70_fam"/>
</dbReference>
<evidence type="ECO:0000313" key="8">
    <source>
        <dbReference type="Proteomes" id="UP000009097"/>
    </source>
</evidence>
<dbReference type="AlphaFoldDB" id="A0A0J9VXL9"/>
<evidence type="ECO:0000256" key="1">
    <source>
        <dbReference type="ARBA" id="ARBA00007381"/>
    </source>
</evidence>
<dbReference type="VEuPathDB" id="FungiDB:FOXG_14035"/>
<dbReference type="RefSeq" id="XP_018253561.1">
    <property type="nucleotide sequence ID" value="XM_018394102.1"/>
</dbReference>
<evidence type="ECO:0000313" key="6">
    <source>
        <dbReference type="EMBL" id="KNB13844.1"/>
    </source>
</evidence>
<dbReference type="VEuPathDB" id="FungiDB:FOXG_12504"/>
<accession>A0A0J9VXL9</accession>
<sequence>MAEEEYLTIGLDPGTFSSAAAYIGADGKPVVLDFGCDRKTVPSTIAIEEGQWLVAPMDITAPSEGGHLIRRSKRFMGRRNPQDGKLKRHIEESDTEFQINEEGIPVHKIGEEEVRPEEAYALLVDHLKTRAEETTGKQVGRCVVAIPANFTDLSRQAVLDSCKIIGLSYAKVINEPTAAMIGFSRRYPDTKGNYFLVVDVGDGTTDCALVYANNERTSFDVQAISGDNYTGGGDLTTALEDWFDAKVDHGLSPHERRLACEAAKHTTSGTMRIRYGSQVSKIETDVFKDLKGVQDFFGRLNKVVDQAAPDMRRVDGVIVVGCTLYHPVLQDWCTRKFGSKRLPLIDLASLVSQGAAYAALCDEITVAEVLGQRISIGTEDDTIEVLAAQSEKIPCTKVKKLWARHDDETELHICQGQSEKFSENISLYSFYHKMKKDTPFILKVVIKADGTLDISVEIEGAEPHKRTVERKAGLSDETIKTLRDRNEGRLGRKFTAVSDTATTKDAVHTLPSKKRKRKTEEENEEEREGGKAKPKRKPKTTSTSTRKQKQKQKQKQKEKEKEKEKEKAV</sequence>
<evidence type="ECO:0000256" key="5">
    <source>
        <dbReference type="SAM" id="MobiDB-lite"/>
    </source>
</evidence>